<sequence length="367" mass="40152">MPLVDYSDSSSNPPSDEEAKSSLQASARKRKHKDSDTTQYESLRTKRKHPSTNNASTRTTSPSPLPLPSTALPTLPSTFHSLYASSVRTSTLDDPTLHAGRTRQTPHIEGSWPTHVYLEWYPSTTELQTLYRLINSTGSAPSESIHTLLHSPLGARTPLHISLSVPLAFQTHEKSLFLDSLAQSISTSNTKAFTVSIQDRLDWVPNFDSTGWFLALRLGQPEGDELNKLLKMCNEVVKEFRQPLLYERFEYAVREQGAGDSEHESRGGNGPRAGSGKKRRASVAKAIRAATAAVPDRSGCFHISIAWTLQDRGGTGNGGSSGMGRTNLDRKGMEITFDVVEVKLGNVVHDIPLAQSAAAVCTRNAMR</sequence>
<dbReference type="InterPro" id="IPR027521">
    <property type="entry name" value="Usb1"/>
</dbReference>
<accession>F8QWV6</accession>
<feature type="compositionally biased region" description="Low complexity" evidence="6">
    <location>
        <begin position="56"/>
        <end position="72"/>
    </location>
</feature>
<keyword evidence="1 5" id="KW-0540">Nuclease</keyword>
<evidence type="ECO:0000256" key="3">
    <source>
        <dbReference type="ARBA" id="ARBA00023239"/>
    </source>
</evidence>
<dbReference type="EC" id="3.1.4.-" evidence="5"/>
<evidence type="ECO:0000256" key="5">
    <source>
        <dbReference type="HAMAP-Rule" id="MF_03040"/>
    </source>
</evidence>
<name>F8QWV6_9EURO</name>
<evidence type="ECO:0000256" key="2">
    <source>
        <dbReference type="ARBA" id="ARBA00022801"/>
    </source>
</evidence>
<keyword evidence="2 5" id="KW-0378">Hydrolase</keyword>
<organism evidence="7">
    <name type="scientific">Endocarpon pusillum</name>
    <dbReference type="NCBI Taxonomy" id="364733"/>
    <lineage>
        <taxon>Eukaryota</taxon>
        <taxon>Fungi</taxon>
        <taxon>Dikarya</taxon>
        <taxon>Ascomycota</taxon>
        <taxon>Pezizomycotina</taxon>
        <taxon>Eurotiomycetes</taxon>
        <taxon>Chaetothyriomycetidae</taxon>
        <taxon>Verrucariales</taxon>
        <taxon>Verrucariaceae</taxon>
        <taxon>Endocarpon</taxon>
    </lineage>
</organism>
<feature type="active site" description="Proton donor/acceptor" evidence="5">
    <location>
        <position position="302"/>
    </location>
</feature>
<dbReference type="GO" id="GO:0005634">
    <property type="term" value="C:nucleus"/>
    <property type="evidence" value="ECO:0007669"/>
    <property type="project" value="UniProtKB-SubCell"/>
</dbReference>
<comment type="similarity">
    <text evidence="5">Belongs to the 2H phosphoesterase superfamily. USB1 family.</text>
</comment>
<evidence type="ECO:0000313" key="7">
    <source>
        <dbReference type="EMBL" id="AEH41472.1"/>
    </source>
</evidence>
<keyword evidence="4 5" id="KW-0539">Nucleus</keyword>
<feature type="region of interest" description="Disordered" evidence="6">
    <location>
        <begin position="257"/>
        <end position="281"/>
    </location>
</feature>
<dbReference type="PANTHER" id="PTHR13522">
    <property type="entry name" value="U6 SNRNA PHOSPHODIESTERASE 1"/>
    <property type="match status" value="1"/>
</dbReference>
<dbReference type="PANTHER" id="PTHR13522:SF3">
    <property type="entry name" value="U6 SNRNA PHOSPHODIESTERASE 1"/>
    <property type="match status" value="1"/>
</dbReference>
<feature type="region of interest" description="Disordered" evidence="6">
    <location>
        <begin position="1"/>
        <end position="72"/>
    </location>
</feature>
<evidence type="ECO:0000256" key="6">
    <source>
        <dbReference type="SAM" id="MobiDB-lite"/>
    </source>
</evidence>
<dbReference type="EMBL" id="HM193147">
    <property type="protein sequence ID" value="AEH41472.1"/>
    <property type="molecule type" value="mRNA"/>
</dbReference>
<dbReference type="GO" id="GO:0016829">
    <property type="term" value="F:lyase activity"/>
    <property type="evidence" value="ECO:0007669"/>
    <property type="project" value="UniProtKB-KW"/>
</dbReference>
<comment type="function">
    <text evidence="5">Phosphodiesterase responsible for the U6 snRNA 3' end processing. Acts as an exoribonuclease (RNase) responsible for trimming the poly(U) tract of the last nucleotides in the pre-U6 snRNA molecule, leading to the formation of mature U6 snRNA.</text>
</comment>
<evidence type="ECO:0000256" key="1">
    <source>
        <dbReference type="ARBA" id="ARBA00022722"/>
    </source>
</evidence>
<dbReference type="AlphaFoldDB" id="F8QWV6"/>
<evidence type="ECO:0000256" key="4">
    <source>
        <dbReference type="ARBA" id="ARBA00023242"/>
    </source>
</evidence>
<dbReference type="GO" id="GO:1990838">
    <property type="term" value="F:poly(U)-specific exoribonuclease activity, producing 3' uridine cyclic phosphate ends"/>
    <property type="evidence" value="ECO:0007669"/>
    <property type="project" value="UniProtKB-UniRule"/>
</dbReference>
<dbReference type="HAMAP" id="MF_03040">
    <property type="entry name" value="USB1"/>
    <property type="match status" value="1"/>
</dbReference>
<reference evidence="7" key="1">
    <citation type="journal article" date="2011" name="World J. Microbiol. Biotechnol.">
        <title>Construction and characterization of a full-length cDNA library from mycobiont of Endocarpon pusillum (lichen-forming Ascomycota).</title>
        <authorList>
            <person name="Wang Y.-Y."/>
            <person name="Zhang T."/>
            <person name="Zhou Q.-M."/>
            <person name="Wei J.-C."/>
        </authorList>
    </citation>
    <scope>NUCLEOTIDE SEQUENCE</scope>
</reference>
<feature type="active site" description="Proton donor/acceptor" evidence="5">
    <location>
        <position position="160"/>
    </location>
</feature>
<gene>
    <name evidence="5" type="primary">USB1</name>
</gene>
<keyword evidence="3" id="KW-0456">Lyase</keyword>
<protein>
    <recommendedName>
        <fullName evidence="5">U6 snRNA phosphodiesterase</fullName>
        <ecNumber evidence="5">3.1.4.-</ecNumber>
    </recommendedName>
</protein>
<dbReference type="Pfam" id="PF09749">
    <property type="entry name" value="HVSL"/>
    <property type="match status" value="1"/>
</dbReference>
<proteinExistence type="evidence at transcript level"/>
<dbReference type="GO" id="GO:0034477">
    <property type="term" value="P:U6 snRNA 3'-end processing"/>
    <property type="evidence" value="ECO:0007669"/>
    <property type="project" value="UniProtKB-UniRule"/>
</dbReference>
<dbReference type="Gene3D" id="3.90.1140.10">
    <property type="entry name" value="Cyclic phosphodiesterase"/>
    <property type="match status" value="1"/>
</dbReference>
<comment type="subcellular location">
    <subcellularLocation>
        <location evidence="5">Nucleus</location>
    </subcellularLocation>
</comment>